<dbReference type="SUPFAM" id="SSF52833">
    <property type="entry name" value="Thioredoxin-like"/>
    <property type="match status" value="1"/>
</dbReference>
<accession>A0A0G4ELG2</accession>
<reference evidence="2 3" key="1">
    <citation type="submission" date="2014-11" db="EMBL/GenBank/DDBJ databases">
        <authorList>
            <person name="Zhu J."/>
            <person name="Qi W."/>
            <person name="Song R."/>
        </authorList>
    </citation>
    <scope>NUCLEOTIDE SEQUENCE [LARGE SCALE GENOMIC DNA]</scope>
</reference>
<dbReference type="OrthoDB" id="438417at2759"/>
<dbReference type="InterPro" id="IPR036249">
    <property type="entry name" value="Thioredoxin-like_sf"/>
</dbReference>
<dbReference type="GO" id="GO:0045494">
    <property type="term" value="P:photoreceptor cell maintenance"/>
    <property type="evidence" value="ECO:0007669"/>
    <property type="project" value="InterPro"/>
</dbReference>
<dbReference type="PhylomeDB" id="A0A0G4ELG2"/>
<keyword evidence="3" id="KW-1185">Reference proteome</keyword>
<sequence length="226" mass="24726">MTAPPTALACLTSFLSTLTFCLAFGFISVQAFRLWLPAAHTHKGAFFRSSTIAMSNAQPPTIVSDVVTDLSRAGAIKSATGEAASIASLQGKSVALYFAAGWCPMCQSFTPVLRSFYQRVNTDGQKIEVIFVSSDGDNASQAAHMEASHGPWLRIDYDDPLTDKLKRQHGVWARRESHKFEGMTRRAGVPGVVVIGSDGHELQFMDTERKGGGALDQWDFEHKLWE</sequence>
<dbReference type="AlphaFoldDB" id="A0A0G4ELG2"/>
<dbReference type="InParanoid" id="A0A0G4ELG2"/>
<dbReference type="Gene3D" id="3.40.30.10">
    <property type="entry name" value="Glutaredoxin"/>
    <property type="match status" value="1"/>
</dbReference>
<dbReference type="Proteomes" id="UP000041254">
    <property type="component" value="Unassembled WGS sequence"/>
</dbReference>
<proteinExistence type="predicted"/>
<gene>
    <name evidence="2" type="ORF">Vbra_5190</name>
</gene>
<evidence type="ECO:0000313" key="2">
    <source>
        <dbReference type="EMBL" id="CEL98253.1"/>
    </source>
</evidence>
<dbReference type="PANTHER" id="PTHR46762">
    <property type="entry name" value="NUCLEOREDOXIN-LIKE PROTEIN 2"/>
    <property type="match status" value="1"/>
</dbReference>
<dbReference type="InterPro" id="IPR029519">
    <property type="entry name" value="RdCVF2"/>
</dbReference>
<evidence type="ECO:0000259" key="1">
    <source>
        <dbReference type="PROSITE" id="PS51352"/>
    </source>
</evidence>
<name>A0A0G4ELG2_VITBC</name>
<evidence type="ECO:0000313" key="3">
    <source>
        <dbReference type="Proteomes" id="UP000041254"/>
    </source>
</evidence>
<dbReference type="PROSITE" id="PS51352">
    <property type="entry name" value="THIOREDOXIN_2"/>
    <property type="match status" value="1"/>
</dbReference>
<dbReference type="Pfam" id="PF13905">
    <property type="entry name" value="Thioredoxin_8"/>
    <property type="match status" value="1"/>
</dbReference>
<dbReference type="InterPro" id="IPR013766">
    <property type="entry name" value="Thioredoxin_domain"/>
</dbReference>
<dbReference type="VEuPathDB" id="CryptoDB:Vbra_5190"/>
<dbReference type="EMBL" id="CDMY01000266">
    <property type="protein sequence ID" value="CEL98253.1"/>
    <property type="molecule type" value="Genomic_DNA"/>
</dbReference>
<organism evidence="2 3">
    <name type="scientific">Vitrella brassicaformis (strain CCMP3155)</name>
    <dbReference type="NCBI Taxonomy" id="1169540"/>
    <lineage>
        <taxon>Eukaryota</taxon>
        <taxon>Sar</taxon>
        <taxon>Alveolata</taxon>
        <taxon>Colpodellida</taxon>
        <taxon>Vitrellaceae</taxon>
        <taxon>Vitrella</taxon>
    </lineage>
</organism>
<dbReference type="PANTHER" id="PTHR46762:SF1">
    <property type="entry name" value="NUCLEOREDOXIN-LIKE PROTEIN 2"/>
    <property type="match status" value="1"/>
</dbReference>
<dbReference type="OMA" id="WARRESH"/>
<protein>
    <recommendedName>
        <fullName evidence="1">Thioredoxin domain-containing protein</fullName>
    </recommendedName>
</protein>
<dbReference type="STRING" id="1169540.A0A0G4ELG2"/>
<dbReference type="InterPro" id="IPR012336">
    <property type="entry name" value="Thioredoxin-like_fold"/>
</dbReference>
<feature type="domain" description="Thioredoxin" evidence="1">
    <location>
        <begin position="52"/>
        <end position="226"/>
    </location>
</feature>